<name>A0A6I0F042_9FIRM</name>
<dbReference type="Pfam" id="PF02915">
    <property type="entry name" value="Rubrerythrin"/>
    <property type="match status" value="1"/>
</dbReference>
<dbReference type="Proteomes" id="UP000432715">
    <property type="component" value="Unassembled WGS sequence"/>
</dbReference>
<dbReference type="PANTHER" id="PTHR43865:SF1">
    <property type="entry name" value="RUBRERYTHRIN-RELATED"/>
    <property type="match status" value="1"/>
</dbReference>
<accession>A0A6I0F042</accession>
<dbReference type="InterPro" id="IPR009078">
    <property type="entry name" value="Ferritin-like_SF"/>
</dbReference>
<evidence type="ECO:0000313" key="2">
    <source>
        <dbReference type="EMBL" id="KAB3533582.1"/>
    </source>
</evidence>
<reference evidence="2 3" key="1">
    <citation type="submission" date="2019-10" db="EMBL/GenBank/DDBJ databases">
        <title>Alkaliphilus serpentinus sp. nov. and Alkaliphilus pronyensis sp. nov., two novel anaerobic alkaliphilic species isolated from the serpentinized-hosted hydrothermal field of the Prony Bay (New Caledonia).</title>
        <authorList>
            <person name="Postec A."/>
        </authorList>
    </citation>
    <scope>NUCLEOTIDE SEQUENCE [LARGE SCALE GENOMIC DNA]</scope>
    <source>
        <strain evidence="2 3">LacV</strain>
    </source>
</reference>
<organism evidence="2 3">
    <name type="scientific">Alkaliphilus pronyensis</name>
    <dbReference type="NCBI Taxonomy" id="1482732"/>
    <lineage>
        <taxon>Bacteria</taxon>
        <taxon>Bacillati</taxon>
        <taxon>Bacillota</taxon>
        <taxon>Clostridia</taxon>
        <taxon>Peptostreptococcales</taxon>
        <taxon>Natronincolaceae</taxon>
        <taxon>Alkaliphilus</taxon>
    </lineage>
</organism>
<dbReference type="InterPro" id="IPR003251">
    <property type="entry name" value="Rr_diiron-bd_dom"/>
</dbReference>
<dbReference type="CDD" id="cd01045">
    <property type="entry name" value="Ferritin_like_AB"/>
    <property type="match status" value="1"/>
</dbReference>
<dbReference type="RefSeq" id="WP_151861562.1">
    <property type="nucleotide sequence ID" value="NZ_WBZC01000039.1"/>
</dbReference>
<sequence>MKDKELRIIQQAMLIEVEGFEFYQMAAKQCGNKESEKAFMELANEELMHGEYLKGLFEKIQNGDDDKIKLAFLPKPPESKVFDWKNVNMKSTSLAVSVFGIAVDMEKASIEFYKNARNNTSSEEAQKLYDMLIEWEQVHLEQFTKRYNEFKEDWWTHQGFAPF</sequence>
<evidence type="ECO:0000259" key="1">
    <source>
        <dbReference type="Pfam" id="PF02915"/>
    </source>
</evidence>
<dbReference type="EMBL" id="WBZC01000039">
    <property type="protein sequence ID" value="KAB3533582.1"/>
    <property type="molecule type" value="Genomic_DNA"/>
</dbReference>
<evidence type="ECO:0000313" key="3">
    <source>
        <dbReference type="Proteomes" id="UP000432715"/>
    </source>
</evidence>
<dbReference type="PANTHER" id="PTHR43865">
    <property type="entry name" value="RUBRERYTHRIN-RELATED"/>
    <property type="match status" value="1"/>
</dbReference>
<comment type="caution">
    <text evidence="2">The sequence shown here is derived from an EMBL/GenBank/DDBJ whole genome shotgun (WGS) entry which is preliminary data.</text>
</comment>
<dbReference type="GO" id="GO:0016491">
    <property type="term" value="F:oxidoreductase activity"/>
    <property type="evidence" value="ECO:0007669"/>
    <property type="project" value="InterPro"/>
</dbReference>
<gene>
    <name evidence="2" type="ORF">F8154_10475</name>
</gene>
<dbReference type="Gene3D" id="1.20.1260.10">
    <property type="match status" value="1"/>
</dbReference>
<dbReference type="InterPro" id="IPR052364">
    <property type="entry name" value="Rubrerythrin"/>
</dbReference>
<protein>
    <submittedName>
        <fullName evidence="2">Ferritin family protein</fullName>
    </submittedName>
</protein>
<dbReference type="OrthoDB" id="271558at2"/>
<dbReference type="SUPFAM" id="SSF47240">
    <property type="entry name" value="Ferritin-like"/>
    <property type="match status" value="1"/>
</dbReference>
<keyword evidence="3" id="KW-1185">Reference proteome</keyword>
<dbReference type="GO" id="GO:0046872">
    <property type="term" value="F:metal ion binding"/>
    <property type="evidence" value="ECO:0007669"/>
    <property type="project" value="InterPro"/>
</dbReference>
<dbReference type="AlphaFoldDB" id="A0A6I0F042"/>
<dbReference type="InterPro" id="IPR012347">
    <property type="entry name" value="Ferritin-like"/>
</dbReference>
<feature type="domain" description="Rubrerythrin diiron-binding" evidence="1">
    <location>
        <begin position="8"/>
        <end position="145"/>
    </location>
</feature>
<proteinExistence type="predicted"/>